<dbReference type="InterPro" id="IPR001523">
    <property type="entry name" value="Paired_dom"/>
</dbReference>
<organism evidence="3 4">
    <name type="scientific">Sphingobium olei</name>
    <dbReference type="NCBI Taxonomy" id="420955"/>
    <lineage>
        <taxon>Bacteria</taxon>
        <taxon>Pseudomonadati</taxon>
        <taxon>Pseudomonadota</taxon>
        <taxon>Alphaproteobacteria</taxon>
        <taxon>Sphingomonadales</taxon>
        <taxon>Sphingomonadaceae</taxon>
        <taxon>Sphingobium</taxon>
    </lineage>
</organism>
<dbReference type="InterPro" id="IPR009057">
    <property type="entry name" value="Homeodomain-like_sf"/>
</dbReference>
<accession>A0ABW3NYH4</accession>
<feature type="domain" description="Paired" evidence="2">
    <location>
        <begin position="1"/>
        <end position="123"/>
    </location>
</feature>
<reference evidence="4" key="1">
    <citation type="journal article" date="2019" name="Int. J. Syst. Evol. Microbiol.">
        <title>The Global Catalogue of Microorganisms (GCM) 10K type strain sequencing project: providing services to taxonomists for standard genome sequencing and annotation.</title>
        <authorList>
            <consortium name="The Broad Institute Genomics Platform"/>
            <consortium name="The Broad Institute Genome Sequencing Center for Infectious Disease"/>
            <person name="Wu L."/>
            <person name="Ma J."/>
        </authorList>
    </citation>
    <scope>NUCLEOTIDE SEQUENCE [LARGE SCALE GENOMIC DNA]</scope>
    <source>
        <strain evidence="4">CCUG 54329</strain>
    </source>
</reference>
<keyword evidence="4" id="KW-1185">Reference proteome</keyword>
<dbReference type="PANTHER" id="PTHR46564:SF1">
    <property type="entry name" value="TRANSPOSASE"/>
    <property type="match status" value="1"/>
</dbReference>
<evidence type="ECO:0000259" key="2">
    <source>
        <dbReference type="PROSITE" id="PS51057"/>
    </source>
</evidence>
<protein>
    <submittedName>
        <fullName evidence="3">IS630 family transposase</fullName>
    </submittedName>
</protein>
<dbReference type="Gene3D" id="3.30.420.10">
    <property type="entry name" value="Ribonuclease H-like superfamily/Ribonuclease H"/>
    <property type="match status" value="1"/>
</dbReference>
<gene>
    <name evidence="3" type="ORF">ACFQ24_03865</name>
</gene>
<evidence type="ECO:0000256" key="1">
    <source>
        <dbReference type="ARBA" id="ARBA00022724"/>
    </source>
</evidence>
<dbReference type="NCBIfam" id="NF033545">
    <property type="entry name" value="transpos_IS630"/>
    <property type="match status" value="1"/>
</dbReference>
<keyword evidence="1" id="KW-0563">Paired box</keyword>
<dbReference type="InterPro" id="IPR047655">
    <property type="entry name" value="Transpos_IS630-like"/>
</dbReference>
<evidence type="ECO:0000313" key="3">
    <source>
        <dbReference type="EMBL" id="MFD1104044.1"/>
    </source>
</evidence>
<proteinExistence type="predicted"/>
<dbReference type="InterPro" id="IPR038717">
    <property type="entry name" value="Tc1-like_DDE_dom"/>
</dbReference>
<dbReference type="InterPro" id="IPR036397">
    <property type="entry name" value="RNaseH_sf"/>
</dbReference>
<dbReference type="Pfam" id="PF13358">
    <property type="entry name" value="DDE_3"/>
    <property type="match status" value="1"/>
</dbReference>
<dbReference type="PANTHER" id="PTHR46564">
    <property type="entry name" value="TRANSPOSASE"/>
    <property type="match status" value="1"/>
</dbReference>
<dbReference type="Proteomes" id="UP001597203">
    <property type="component" value="Unassembled WGS sequence"/>
</dbReference>
<dbReference type="PROSITE" id="PS51057">
    <property type="entry name" value="PAIRED_2"/>
    <property type="match status" value="1"/>
</dbReference>
<comment type="caution">
    <text evidence="3">The sequence shown here is derived from an EMBL/GenBank/DDBJ whole genome shotgun (WGS) entry which is preliminary data.</text>
</comment>
<dbReference type="SUPFAM" id="SSF46689">
    <property type="entry name" value="Homeodomain-like"/>
    <property type="match status" value="1"/>
</dbReference>
<dbReference type="InterPro" id="IPR036388">
    <property type="entry name" value="WH-like_DNA-bd_sf"/>
</dbReference>
<dbReference type="Gene3D" id="1.10.10.10">
    <property type="entry name" value="Winged helix-like DNA-binding domain superfamily/Winged helix DNA-binding domain"/>
    <property type="match status" value="1"/>
</dbReference>
<sequence length="319" mass="35208">MGKSYSADLRGRIVDHIASGQSRRSASRHFGVSPSCAVKLAQRVATTGSVAPARQGRPPGDGKLAPHMAALMKWVDAEPDLTMPELSARLVAATGVRAHPASLSRALLSRPATASKKTLLASECGRDDVAQARRTWRVYRQPCLRKAPHRLVFIDETATTTKMTRLRGRARRDQRLKARAPFGHWKTQTFIAALRCDGLTAPWVIDCPMNRTTFETYVETQLAPTLKPGDVVILDNLSSHKSEKAKAILKARGAWFLFTPPYSPDLNPIEMAFAKLKAHLRRTGARTIDALWHAIGNICDLYTPEECWNFIKAAGYASD</sequence>
<dbReference type="EMBL" id="JBHTLS010000033">
    <property type="protein sequence ID" value="MFD1104044.1"/>
    <property type="molecule type" value="Genomic_DNA"/>
</dbReference>
<dbReference type="RefSeq" id="WP_380909140.1">
    <property type="nucleotide sequence ID" value="NZ_JBHTLS010000033.1"/>
</dbReference>
<evidence type="ECO:0000313" key="4">
    <source>
        <dbReference type="Proteomes" id="UP001597203"/>
    </source>
</evidence>
<name>A0ABW3NYH4_9SPHN</name>